<gene>
    <name evidence="2" type="ORF">A4U43_C06F1670</name>
</gene>
<feature type="compositionally biased region" description="Pro residues" evidence="1">
    <location>
        <begin position="12"/>
        <end position="24"/>
    </location>
</feature>
<dbReference type="Proteomes" id="UP000243459">
    <property type="component" value="Chromosome 6"/>
</dbReference>
<feature type="region of interest" description="Disordered" evidence="1">
    <location>
        <begin position="104"/>
        <end position="139"/>
    </location>
</feature>
<dbReference type="AlphaFoldDB" id="A0A5P1EIX9"/>
<evidence type="ECO:0000313" key="3">
    <source>
        <dbReference type="Proteomes" id="UP000243459"/>
    </source>
</evidence>
<accession>A0A5P1EIX9</accession>
<feature type="compositionally biased region" description="Polar residues" evidence="1">
    <location>
        <begin position="55"/>
        <end position="65"/>
    </location>
</feature>
<organism evidence="2 3">
    <name type="scientific">Asparagus officinalis</name>
    <name type="common">Garden asparagus</name>
    <dbReference type="NCBI Taxonomy" id="4686"/>
    <lineage>
        <taxon>Eukaryota</taxon>
        <taxon>Viridiplantae</taxon>
        <taxon>Streptophyta</taxon>
        <taxon>Embryophyta</taxon>
        <taxon>Tracheophyta</taxon>
        <taxon>Spermatophyta</taxon>
        <taxon>Magnoliopsida</taxon>
        <taxon>Liliopsida</taxon>
        <taxon>Asparagales</taxon>
        <taxon>Asparagaceae</taxon>
        <taxon>Asparagoideae</taxon>
        <taxon>Asparagus</taxon>
    </lineage>
</organism>
<protein>
    <submittedName>
        <fullName evidence="2">Uncharacterized protein</fullName>
    </submittedName>
</protein>
<sequence length="139" mass="14898">MRGTSLWHLQPKPSPAASAPPPSPALLRPQEDRPARLHRRTAAPRWSLSRAGRCPSSTGTPSCDSALNCRAHAALRRLPHVRPLPQGEGRRPLLETLVVADVAGLKPGRGPSRCSPTSGAGHRRFGGDQGRRRPRLPGA</sequence>
<feature type="region of interest" description="Disordered" evidence="1">
    <location>
        <begin position="1"/>
        <end position="65"/>
    </location>
</feature>
<evidence type="ECO:0000256" key="1">
    <source>
        <dbReference type="SAM" id="MobiDB-lite"/>
    </source>
</evidence>
<dbReference type="Gramene" id="ONK65856">
    <property type="protein sequence ID" value="ONK65856"/>
    <property type="gene ID" value="A4U43_C06F1670"/>
</dbReference>
<proteinExistence type="predicted"/>
<evidence type="ECO:0000313" key="2">
    <source>
        <dbReference type="EMBL" id="ONK65856.1"/>
    </source>
</evidence>
<dbReference type="EMBL" id="CM007386">
    <property type="protein sequence ID" value="ONK65856.1"/>
    <property type="molecule type" value="Genomic_DNA"/>
</dbReference>
<name>A0A5P1EIX9_ASPOF</name>
<reference evidence="3" key="1">
    <citation type="journal article" date="2017" name="Nat. Commun.">
        <title>The asparagus genome sheds light on the origin and evolution of a young Y chromosome.</title>
        <authorList>
            <person name="Harkess A."/>
            <person name="Zhou J."/>
            <person name="Xu C."/>
            <person name="Bowers J.E."/>
            <person name="Van der Hulst R."/>
            <person name="Ayyampalayam S."/>
            <person name="Mercati F."/>
            <person name="Riccardi P."/>
            <person name="McKain M.R."/>
            <person name="Kakrana A."/>
            <person name="Tang H."/>
            <person name="Ray J."/>
            <person name="Groenendijk J."/>
            <person name="Arikit S."/>
            <person name="Mathioni S.M."/>
            <person name="Nakano M."/>
            <person name="Shan H."/>
            <person name="Telgmann-Rauber A."/>
            <person name="Kanno A."/>
            <person name="Yue Z."/>
            <person name="Chen H."/>
            <person name="Li W."/>
            <person name="Chen Y."/>
            <person name="Xu X."/>
            <person name="Zhang Y."/>
            <person name="Luo S."/>
            <person name="Chen H."/>
            <person name="Gao J."/>
            <person name="Mao Z."/>
            <person name="Pires J.C."/>
            <person name="Luo M."/>
            <person name="Kudrna D."/>
            <person name="Wing R.A."/>
            <person name="Meyers B.C."/>
            <person name="Yi K."/>
            <person name="Kong H."/>
            <person name="Lavrijsen P."/>
            <person name="Sunseri F."/>
            <person name="Falavigna A."/>
            <person name="Ye Y."/>
            <person name="Leebens-Mack J.H."/>
            <person name="Chen G."/>
        </authorList>
    </citation>
    <scope>NUCLEOTIDE SEQUENCE [LARGE SCALE GENOMIC DNA]</scope>
    <source>
        <strain evidence="3">cv. DH0086</strain>
    </source>
</reference>
<keyword evidence="3" id="KW-1185">Reference proteome</keyword>